<evidence type="ECO:0000313" key="5">
    <source>
        <dbReference type="EMBL" id="CAF1578993.1"/>
    </source>
</evidence>
<dbReference type="Proteomes" id="UP000663856">
    <property type="component" value="Unassembled WGS sequence"/>
</dbReference>
<evidence type="ECO:0000256" key="3">
    <source>
        <dbReference type="ARBA" id="ARBA00022691"/>
    </source>
</evidence>
<dbReference type="Gene3D" id="3.40.50.150">
    <property type="entry name" value="Vaccinia Virus protein VP39"/>
    <property type="match status" value="1"/>
</dbReference>
<dbReference type="PANTHER" id="PTHR10509:SF14">
    <property type="entry name" value="CAFFEOYL-COA O-METHYLTRANSFERASE 3-RELATED"/>
    <property type="match status" value="1"/>
</dbReference>
<dbReference type="EMBL" id="CAJNRE010000522">
    <property type="protein sequence ID" value="CAF1928311.1"/>
    <property type="molecule type" value="Genomic_DNA"/>
</dbReference>
<dbReference type="SUPFAM" id="SSF53335">
    <property type="entry name" value="S-adenosyl-L-methionine-dependent methyltransferases"/>
    <property type="match status" value="1"/>
</dbReference>
<dbReference type="Proteomes" id="UP000663855">
    <property type="component" value="Unassembled WGS sequence"/>
</dbReference>
<name>A0A815Z1H4_9BILA</name>
<evidence type="ECO:0000313" key="10">
    <source>
        <dbReference type="Proteomes" id="UP000663855"/>
    </source>
</evidence>
<dbReference type="EMBL" id="CAJNOW010010723">
    <property type="protein sequence ID" value="CAF1586997.1"/>
    <property type="molecule type" value="Genomic_DNA"/>
</dbReference>
<keyword evidence="2" id="KW-0808">Transferase</keyword>
<dbReference type="EMBL" id="CAJNRF010011323">
    <property type="protein sequence ID" value="CAF2130419.1"/>
    <property type="molecule type" value="Genomic_DNA"/>
</dbReference>
<evidence type="ECO:0000313" key="8">
    <source>
        <dbReference type="EMBL" id="CAF2033040.1"/>
    </source>
</evidence>
<evidence type="ECO:0000256" key="4">
    <source>
        <dbReference type="ARBA" id="ARBA00023453"/>
    </source>
</evidence>
<dbReference type="InterPro" id="IPR029063">
    <property type="entry name" value="SAM-dependent_MTases_sf"/>
</dbReference>
<dbReference type="Proteomes" id="UP000663887">
    <property type="component" value="Unassembled WGS sequence"/>
</dbReference>
<evidence type="ECO:0000313" key="9">
    <source>
        <dbReference type="EMBL" id="CAF2130419.1"/>
    </source>
</evidence>
<comment type="caution">
    <text evidence="5">The sequence shown here is derived from an EMBL/GenBank/DDBJ whole genome shotgun (WGS) entry which is preliminary data.</text>
</comment>
<protein>
    <recommendedName>
        <fullName evidence="11">Caffeoyl-CoA O-methyltransferase</fullName>
    </recommendedName>
</protein>
<dbReference type="AlphaFoldDB" id="A0A815Z1H4"/>
<dbReference type="GO" id="GO:0008171">
    <property type="term" value="F:O-methyltransferase activity"/>
    <property type="evidence" value="ECO:0007669"/>
    <property type="project" value="InterPro"/>
</dbReference>
<evidence type="ECO:0000313" key="6">
    <source>
        <dbReference type="EMBL" id="CAF1586997.1"/>
    </source>
</evidence>
<evidence type="ECO:0000313" key="7">
    <source>
        <dbReference type="EMBL" id="CAF1928311.1"/>
    </source>
</evidence>
<organism evidence="5 10">
    <name type="scientific">Rotaria magnacalcarata</name>
    <dbReference type="NCBI Taxonomy" id="392030"/>
    <lineage>
        <taxon>Eukaryota</taxon>
        <taxon>Metazoa</taxon>
        <taxon>Spiralia</taxon>
        <taxon>Gnathifera</taxon>
        <taxon>Rotifera</taxon>
        <taxon>Eurotatoria</taxon>
        <taxon>Bdelloidea</taxon>
        <taxon>Philodinida</taxon>
        <taxon>Philodinidae</taxon>
        <taxon>Rotaria</taxon>
    </lineage>
</organism>
<dbReference type="EMBL" id="CAJNRG010001387">
    <property type="protein sequence ID" value="CAF2033040.1"/>
    <property type="molecule type" value="Genomic_DNA"/>
</dbReference>
<dbReference type="OrthoDB" id="10251242at2759"/>
<dbReference type="InterPro" id="IPR002935">
    <property type="entry name" value="SAM_O-MeTrfase"/>
</dbReference>
<evidence type="ECO:0008006" key="11">
    <source>
        <dbReference type="Google" id="ProtNLM"/>
    </source>
</evidence>
<dbReference type="GO" id="GO:0032259">
    <property type="term" value="P:methylation"/>
    <property type="evidence" value="ECO:0007669"/>
    <property type="project" value="UniProtKB-KW"/>
</dbReference>
<accession>A0A815Z1H4</accession>
<dbReference type="InterPro" id="IPR050362">
    <property type="entry name" value="Cation-dep_OMT"/>
</dbReference>
<keyword evidence="1" id="KW-0489">Methyltransferase</keyword>
<dbReference type="EMBL" id="CAJNOV010015737">
    <property type="protein sequence ID" value="CAF1578993.1"/>
    <property type="molecule type" value="Genomic_DNA"/>
</dbReference>
<proteinExistence type="inferred from homology"/>
<comment type="similarity">
    <text evidence="4">Belongs to the class I-like SAM-binding methyltransferase superfamily. Cation-dependent O-methyltransferase family.</text>
</comment>
<evidence type="ECO:0000256" key="1">
    <source>
        <dbReference type="ARBA" id="ARBA00022603"/>
    </source>
</evidence>
<dbReference type="Proteomes" id="UP000663834">
    <property type="component" value="Unassembled WGS sequence"/>
</dbReference>
<keyword evidence="3" id="KW-0949">S-adenosyl-L-methionine</keyword>
<dbReference type="Pfam" id="PF01596">
    <property type="entry name" value="Methyltransf_3"/>
    <property type="match status" value="1"/>
</dbReference>
<sequence>MTLSGKIQATGDPINQYIMEHSLCFTTEQLELIEYTRTLPAHLSRMLGSLDEAQFFQILIRLMNFKRCIEIGTFTGYTSLTIALALPSDGQVITCDIDGQYIRQDLWKKAGVDEKITLRLEPAVQTLEKLIEEHGDGSFDFIFIDADKVNYLRCYELSIRLVRSNGLIVIDNTLWHGLVLDQTDTSAVTMAIRQLNDFIKNDQRVDISFLRLGDGTTLCRKK</sequence>
<gene>
    <name evidence="5" type="ORF">CJN711_LOCUS32777</name>
    <name evidence="6" type="ORF">KQP761_LOCUS20774</name>
    <name evidence="7" type="ORF">MBJ925_LOCUS3716</name>
    <name evidence="9" type="ORF">WKI299_LOCUS26160</name>
    <name evidence="8" type="ORF">XDN619_LOCUS5325</name>
</gene>
<reference evidence="5" key="1">
    <citation type="submission" date="2021-02" db="EMBL/GenBank/DDBJ databases">
        <authorList>
            <person name="Nowell W R."/>
        </authorList>
    </citation>
    <scope>NUCLEOTIDE SEQUENCE</scope>
</reference>
<dbReference type="Proteomes" id="UP000663824">
    <property type="component" value="Unassembled WGS sequence"/>
</dbReference>
<evidence type="ECO:0000256" key="2">
    <source>
        <dbReference type="ARBA" id="ARBA00022679"/>
    </source>
</evidence>
<dbReference type="PANTHER" id="PTHR10509">
    <property type="entry name" value="O-METHYLTRANSFERASE-RELATED"/>
    <property type="match status" value="1"/>
</dbReference>
<dbReference type="CDD" id="cd02440">
    <property type="entry name" value="AdoMet_MTases"/>
    <property type="match status" value="1"/>
</dbReference>
<dbReference type="PROSITE" id="PS51682">
    <property type="entry name" value="SAM_OMT_I"/>
    <property type="match status" value="1"/>
</dbReference>
<dbReference type="GO" id="GO:0008757">
    <property type="term" value="F:S-adenosylmethionine-dependent methyltransferase activity"/>
    <property type="evidence" value="ECO:0007669"/>
    <property type="project" value="TreeGrafter"/>
</dbReference>